<evidence type="ECO:0000256" key="4">
    <source>
        <dbReference type="SAM" id="SignalP"/>
    </source>
</evidence>
<dbReference type="PROSITE" id="PS51782">
    <property type="entry name" value="LYSM"/>
    <property type="match status" value="1"/>
</dbReference>
<dbReference type="PANTHER" id="PTHR47700:SF2">
    <property type="entry name" value="CHITINASE"/>
    <property type="match status" value="1"/>
</dbReference>
<dbReference type="AlphaFoldDB" id="A0A0A2LD87"/>
<sequence length="363" mass="38723">MVFIHILLSVLFSHIATAQYGHGFGDSHGHSLSKRAPSGPSGDGICHTYIIQEGDTCVKLAERYQLTTSNIETWNAGSWGWSGCAKIKQGDFVCLSSGAFPMPITLPNAVCGPQVPGTMRPAKYSDLASLNPCPSNQCCAKSGQCGTLSDFCDVSPIGSCIFNCGTKNATKSAASGTTTVKSTTTSKTTSTSKSTTASKITKVVEEMVTRTSIKMVQPPDKTKTSVAPTATWQITIYEKGGCKGDYFSVQGHENQNVGGCIVLADNTDTKISDTTTSCRWWSNGGLNWGTCASSKLVNARSFFIKSGTCSVFSGKKCQNEDWVGETYAPFKGCQDGNTGYMSPPEKAKWGSLQCYEYQASAEQ</sequence>
<evidence type="ECO:0000256" key="2">
    <source>
        <dbReference type="ARBA" id="ARBA00023026"/>
    </source>
</evidence>
<dbReference type="SUPFAM" id="SSF57016">
    <property type="entry name" value="Plant lectins/antimicrobial peptides"/>
    <property type="match status" value="1"/>
</dbReference>
<dbReference type="Gene3D" id="3.10.350.10">
    <property type="entry name" value="LysM domain"/>
    <property type="match status" value="1"/>
</dbReference>
<dbReference type="PhylomeDB" id="A0A0A2LD87"/>
<dbReference type="InterPro" id="IPR053214">
    <property type="entry name" value="LysM12-like"/>
</dbReference>
<dbReference type="STRING" id="40296.A0A0A2LD87"/>
<keyword evidence="7" id="KW-1185">Reference proteome</keyword>
<dbReference type="InterPro" id="IPR036861">
    <property type="entry name" value="Endochitinase-like_sf"/>
</dbReference>
<dbReference type="InterPro" id="IPR018392">
    <property type="entry name" value="LysM"/>
</dbReference>
<comment type="caution">
    <text evidence="6">The sequence shown here is derived from an EMBL/GenBank/DDBJ whole genome shotgun (WGS) entry which is preliminary data.</text>
</comment>
<feature type="domain" description="LysM" evidence="5">
    <location>
        <begin position="47"/>
        <end position="95"/>
    </location>
</feature>
<proteinExistence type="predicted"/>
<dbReference type="Pfam" id="PF25139">
    <property type="entry name" value="LysM14_C"/>
    <property type="match status" value="1"/>
</dbReference>
<dbReference type="CDD" id="cd00118">
    <property type="entry name" value="LysM"/>
    <property type="match status" value="1"/>
</dbReference>
<accession>A0A0A2LD87</accession>
<dbReference type="OMA" id="WGTCASS"/>
<reference evidence="6 7" key="1">
    <citation type="journal article" date="2015" name="Mol. Plant Microbe Interact.">
        <title>Genome, transcriptome, and functional analyses of Penicillium expansum provide new insights into secondary metabolism and pathogenicity.</title>
        <authorList>
            <person name="Ballester A.R."/>
            <person name="Marcet-Houben M."/>
            <person name="Levin E."/>
            <person name="Sela N."/>
            <person name="Selma-Lazaro C."/>
            <person name="Carmona L."/>
            <person name="Wisniewski M."/>
            <person name="Droby S."/>
            <person name="Gonzalez-Candelas L."/>
            <person name="Gabaldon T."/>
        </authorList>
    </citation>
    <scope>NUCLEOTIDE SEQUENCE [LARGE SCALE GENOMIC DNA]</scope>
    <source>
        <strain evidence="6 7">PHI-1</strain>
    </source>
</reference>
<dbReference type="PANTHER" id="PTHR47700">
    <property type="entry name" value="V CHITINASE, PUTATIVE (AFU_ORTHOLOGUE AFUA_6G13720)-RELATED"/>
    <property type="match status" value="1"/>
</dbReference>
<keyword evidence="2" id="KW-0843">Virulence</keyword>
<evidence type="ECO:0000256" key="3">
    <source>
        <dbReference type="SAM" id="MobiDB-lite"/>
    </source>
</evidence>
<keyword evidence="1" id="KW-0147">Chitin-binding</keyword>
<dbReference type="HOGENOM" id="CLU_037347_0_0_1"/>
<dbReference type="Proteomes" id="UP000030104">
    <property type="component" value="Unassembled WGS sequence"/>
</dbReference>
<dbReference type="OrthoDB" id="73875at2759"/>
<evidence type="ECO:0000256" key="1">
    <source>
        <dbReference type="ARBA" id="ARBA00022669"/>
    </source>
</evidence>
<dbReference type="SUPFAM" id="SSF54106">
    <property type="entry name" value="LysM domain"/>
    <property type="match status" value="1"/>
</dbReference>
<evidence type="ECO:0000313" key="7">
    <source>
        <dbReference type="Proteomes" id="UP000030104"/>
    </source>
</evidence>
<protein>
    <submittedName>
        <fullName evidence="6">Peptidoglycan-binding Lysin subgroup</fullName>
    </submittedName>
</protein>
<evidence type="ECO:0000313" key="6">
    <source>
        <dbReference type="EMBL" id="KGO78087.1"/>
    </source>
</evidence>
<evidence type="ECO:0000259" key="5">
    <source>
        <dbReference type="PROSITE" id="PS51782"/>
    </source>
</evidence>
<dbReference type="SMART" id="SM00257">
    <property type="entry name" value="LysM"/>
    <property type="match status" value="1"/>
</dbReference>
<feature type="signal peptide" evidence="4">
    <location>
        <begin position="1"/>
        <end position="18"/>
    </location>
</feature>
<organism evidence="6 7">
    <name type="scientific">Penicillium italicum</name>
    <name type="common">Blue mold</name>
    <dbReference type="NCBI Taxonomy" id="40296"/>
    <lineage>
        <taxon>Eukaryota</taxon>
        <taxon>Fungi</taxon>
        <taxon>Dikarya</taxon>
        <taxon>Ascomycota</taxon>
        <taxon>Pezizomycotina</taxon>
        <taxon>Eurotiomycetes</taxon>
        <taxon>Eurotiomycetidae</taxon>
        <taxon>Eurotiales</taxon>
        <taxon>Aspergillaceae</taxon>
        <taxon>Penicillium</taxon>
    </lineage>
</organism>
<dbReference type="Pfam" id="PF01476">
    <property type="entry name" value="LysM"/>
    <property type="match status" value="1"/>
</dbReference>
<keyword evidence="4" id="KW-0732">Signal</keyword>
<dbReference type="GO" id="GO:0008061">
    <property type="term" value="F:chitin binding"/>
    <property type="evidence" value="ECO:0007669"/>
    <property type="project" value="UniProtKB-KW"/>
</dbReference>
<gene>
    <name evidence="6" type="ORF">PITC_041180</name>
</gene>
<dbReference type="InterPro" id="IPR057277">
    <property type="entry name" value="LysM_C"/>
</dbReference>
<feature type="region of interest" description="Disordered" evidence="3">
    <location>
        <begin position="170"/>
        <end position="196"/>
    </location>
</feature>
<dbReference type="EMBL" id="JQGA01000031">
    <property type="protein sequence ID" value="KGO78087.1"/>
    <property type="molecule type" value="Genomic_DNA"/>
</dbReference>
<dbReference type="InterPro" id="IPR036779">
    <property type="entry name" value="LysM_dom_sf"/>
</dbReference>
<feature type="chain" id="PRO_5001991011" evidence="4">
    <location>
        <begin position="19"/>
        <end position="363"/>
    </location>
</feature>
<name>A0A0A2LD87_PENIT</name>